<dbReference type="Proteomes" id="UP000193411">
    <property type="component" value="Unassembled WGS sequence"/>
</dbReference>
<evidence type="ECO:0000313" key="3">
    <source>
        <dbReference type="Proteomes" id="UP000193411"/>
    </source>
</evidence>
<reference evidence="2 3" key="1">
    <citation type="submission" date="2016-07" db="EMBL/GenBank/DDBJ databases">
        <title>Pervasive Adenine N6-methylation of Active Genes in Fungi.</title>
        <authorList>
            <consortium name="DOE Joint Genome Institute"/>
            <person name="Mondo S.J."/>
            <person name="Dannebaum R.O."/>
            <person name="Kuo R.C."/>
            <person name="Labutti K."/>
            <person name="Haridas S."/>
            <person name="Kuo A."/>
            <person name="Salamov A."/>
            <person name="Ahrendt S.R."/>
            <person name="Lipzen A."/>
            <person name="Sullivan W."/>
            <person name="Andreopoulos W.B."/>
            <person name="Clum A."/>
            <person name="Lindquist E."/>
            <person name="Daum C."/>
            <person name="Ramamoorthy G.K."/>
            <person name="Gryganskyi A."/>
            <person name="Culley D."/>
            <person name="Magnuson J.K."/>
            <person name="James T.Y."/>
            <person name="O'Malley M.A."/>
            <person name="Stajich J.E."/>
            <person name="Spatafora J.W."/>
            <person name="Visel A."/>
            <person name="Grigoriev I.V."/>
        </authorList>
    </citation>
    <scope>NUCLEOTIDE SEQUENCE [LARGE SCALE GENOMIC DNA]</scope>
    <source>
        <strain evidence="2 3">PL171</strain>
    </source>
</reference>
<keyword evidence="3" id="KW-1185">Reference proteome</keyword>
<protein>
    <submittedName>
        <fullName evidence="2">Uncharacterized protein</fullName>
    </submittedName>
</protein>
<dbReference type="EMBL" id="MCFL01000006">
    <property type="protein sequence ID" value="ORZ39204.1"/>
    <property type="molecule type" value="Genomic_DNA"/>
</dbReference>
<comment type="caution">
    <text evidence="2">The sequence shown here is derived from an EMBL/GenBank/DDBJ whole genome shotgun (WGS) entry which is preliminary data.</text>
</comment>
<evidence type="ECO:0000313" key="2">
    <source>
        <dbReference type="EMBL" id="ORZ39204.1"/>
    </source>
</evidence>
<accession>A0A1Y2HZ20</accession>
<organism evidence="2 3">
    <name type="scientific">Catenaria anguillulae PL171</name>
    <dbReference type="NCBI Taxonomy" id="765915"/>
    <lineage>
        <taxon>Eukaryota</taxon>
        <taxon>Fungi</taxon>
        <taxon>Fungi incertae sedis</taxon>
        <taxon>Blastocladiomycota</taxon>
        <taxon>Blastocladiomycetes</taxon>
        <taxon>Blastocladiales</taxon>
        <taxon>Catenariaceae</taxon>
        <taxon>Catenaria</taxon>
    </lineage>
</organism>
<gene>
    <name evidence="2" type="ORF">BCR44DRAFT_1427424</name>
</gene>
<name>A0A1Y2HZ20_9FUNG</name>
<feature type="region of interest" description="Disordered" evidence="1">
    <location>
        <begin position="1"/>
        <end position="31"/>
    </location>
</feature>
<sequence length="172" mass="18262">MLSLTGTSSHSIVPTTGTSTSLHGQTQPRNPTCLAVVQPSRVLARLKTSISQNLARATQQASNNVESPDPQKTTHFGLVGGRWTFLGTNAPLTMHHNTKTNHRPAQLIVTGTIPFSTWGSATASASSPATTVRPPVLLTSTPGIDQGPAIAHVVGDMMRIVTSRWVTRNHVD</sequence>
<evidence type="ECO:0000256" key="1">
    <source>
        <dbReference type="SAM" id="MobiDB-lite"/>
    </source>
</evidence>
<proteinExistence type="predicted"/>
<feature type="compositionally biased region" description="Polar residues" evidence="1">
    <location>
        <begin position="1"/>
        <end position="30"/>
    </location>
</feature>
<dbReference type="AlphaFoldDB" id="A0A1Y2HZ20"/>